<reference evidence="2" key="1">
    <citation type="journal article" date="2019" name="Int. J. Syst. Evol. Microbiol.">
        <title>The Global Catalogue of Microorganisms (GCM) 10K type strain sequencing project: providing services to taxonomists for standard genome sequencing and annotation.</title>
        <authorList>
            <consortium name="The Broad Institute Genomics Platform"/>
            <consortium name="The Broad Institute Genome Sequencing Center for Infectious Disease"/>
            <person name="Wu L."/>
            <person name="Ma J."/>
        </authorList>
    </citation>
    <scope>NUCLEOTIDE SEQUENCE [LARGE SCALE GENOMIC DNA]</scope>
    <source>
        <strain evidence="2">JCM 17975</strain>
    </source>
</reference>
<comment type="caution">
    <text evidence="1">The sequence shown here is derived from an EMBL/GenBank/DDBJ whole genome shotgun (WGS) entry which is preliminary data.</text>
</comment>
<keyword evidence="2" id="KW-1185">Reference proteome</keyword>
<gene>
    <name evidence="1" type="ORF">GCM10023198_11720</name>
</gene>
<organism evidence="1 2">
    <name type="scientific">Promicromonospora umidemergens</name>
    <dbReference type="NCBI Taxonomy" id="629679"/>
    <lineage>
        <taxon>Bacteria</taxon>
        <taxon>Bacillati</taxon>
        <taxon>Actinomycetota</taxon>
        <taxon>Actinomycetes</taxon>
        <taxon>Micrococcales</taxon>
        <taxon>Promicromonosporaceae</taxon>
        <taxon>Promicromonospora</taxon>
    </lineage>
</organism>
<dbReference type="Proteomes" id="UP001500843">
    <property type="component" value="Unassembled WGS sequence"/>
</dbReference>
<evidence type="ECO:0000313" key="1">
    <source>
        <dbReference type="EMBL" id="GAA4693781.1"/>
    </source>
</evidence>
<sequence>MPRRRPSTLRRSAAARRHYLRVAPIRDGRLSGSTSAAIARVEDWPGQIHDSLQNWEREARRTNPWIRPSNGCDISGCCGAPRDDRDILEQAIHRLPRRSAQELRRLVRAIDERILSTFPARLDHYHRWWHADFPWNHG</sequence>
<evidence type="ECO:0008006" key="3">
    <source>
        <dbReference type="Google" id="ProtNLM"/>
    </source>
</evidence>
<protein>
    <recommendedName>
        <fullName evidence="3">Transposase</fullName>
    </recommendedName>
</protein>
<name>A0ABP8WT78_9MICO</name>
<accession>A0ABP8WT78</accession>
<proteinExistence type="predicted"/>
<dbReference type="EMBL" id="BAABHM010000006">
    <property type="protein sequence ID" value="GAA4693781.1"/>
    <property type="molecule type" value="Genomic_DNA"/>
</dbReference>
<evidence type="ECO:0000313" key="2">
    <source>
        <dbReference type="Proteomes" id="UP001500843"/>
    </source>
</evidence>